<dbReference type="PANTHER" id="PTHR46726:SF1">
    <property type="entry name" value="TWO-PORE CALCIUM CHANNEL 3"/>
    <property type="match status" value="1"/>
</dbReference>
<sequence>MKSLFIILSELNSKQRIQKAVRHLNDAILLRAVRHDIDSPIQRKSVVFIYNWQTNIIWNEILFLTSFIYPMLSFFEEIVDQSQIYNKIFVCEIGFLNVFLFDLFLETFHRFFDKDKQLVDSFIYNHKYLQKVLIFFVILADFIYYLNSFPKNIIRFGKYIRPFLVLFYSKELRRTFQSIIQSLKEIIQLIILVLLITFFFAIIGWKFIGDLDNQSNFQNITIASNILYSLISFDGYPDCMMPAYSKYLLQYIQNYIDKKLDYSVFYIIYFLSYLILYLLIFIPIPVAVVFEAFRVKIQFSIYIQKHIIFFLPNNKKKNSRSKLVIMDRIKQKEALLACFVSLDFSESK</sequence>
<gene>
    <name evidence="7" type="ORF">IMG5_149890</name>
</gene>
<keyword evidence="3 5" id="KW-1133">Transmembrane helix</keyword>
<evidence type="ECO:0000256" key="2">
    <source>
        <dbReference type="ARBA" id="ARBA00022692"/>
    </source>
</evidence>
<dbReference type="Proteomes" id="UP000008983">
    <property type="component" value="Unassembled WGS sequence"/>
</dbReference>
<dbReference type="Gene3D" id="1.10.287.70">
    <property type="match status" value="1"/>
</dbReference>
<dbReference type="GO" id="GO:0005216">
    <property type="term" value="F:monoatomic ion channel activity"/>
    <property type="evidence" value="ECO:0007669"/>
    <property type="project" value="InterPro"/>
</dbReference>
<dbReference type="eggNOG" id="KOG2301">
    <property type="taxonomic scope" value="Eukaryota"/>
</dbReference>
<feature type="transmembrane region" description="Helical" evidence="5">
    <location>
        <begin position="186"/>
        <end position="208"/>
    </location>
</feature>
<evidence type="ECO:0000256" key="1">
    <source>
        <dbReference type="ARBA" id="ARBA00004141"/>
    </source>
</evidence>
<proteinExistence type="predicted"/>
<reference evidence="7 8" key="1">
    <citation type="submission" date="2011-07" db="EMBL/GenBank/DDBJ databases">
        <authorList>
            <person name="Coyne R."/>
            <person name="Brami D."/>
            <person name="Johnson J."/>
            <person name="Hostetler J."/>
            <person name="Hannick L."/>
            <person name="Clark T."/>
            <person name="Cassidy-Hanley D."/>
            <person name="Inman J."/>
        </authorList>
    </citation>
    <scope>NUCLEOTIDE SEQUENCE [LARGE SCALE GENOMIC DNA]</scope>
    <source>
        <strain evidence="7 8">G5</strain>
    </source>
</reference>
<keyword evidence="8" id="KW-1185">Reference proteome</keyword>
<dbReference type="SUPFAM" id="SSF81324">
    <property type="entry name" value="Voltage-gated potassium channels"/>
    <property type="match status" value="1"/>
</dbReference>
<organism evidence="7 8">
    <name type="scientific">Ichthyophthirius multifiliis</name>
    <name type="common">White spot disease agent</name>
    <name type="synonym">Ich</name>
    <dbReference type="NCBI Taxonomy" id="5932"/>
    <lineage>
        <taxon>Eukaryota</taxon>
        <taxon>Sar</taxon>
        <taxon>Alveolata</taxon>
        <taxon>Ciliophora</taxon>
        <taxon>Intramacronucleata</taxon>
        <taxon>Oligohymenophorea</taxon>
        <taxon>Hymenostomatida</taxon>
        <taxon>Ophryoglenina</taxon>
        <taxon>Ichthyophthirius</taxon>
    </lineage>
</organism>
<dbReference type="GO" id="GO:0016020">
    <property type="term" value="C:membrane"/>
    <property type="evidence" value="ECO:0007669"/>
    <property type="project" value="UniProtKB-SubCell"/>
</dbReference>
<evidence type="ECO:0000313" key="8">
    <source>
        <dbReference type="Proteomes" id="UP000008983"/>
    </source>
</evidence>
<feature type="transmembrane region" description="Helical" evidence="5">
    <location>
        <begin position="87"/>
        <end position="108"/>
    </location>
</feature>
<dbReference type="Pfam" id="PF00520">
    <property type="entry name" value="Ion_trans"/>
    <property type="match status" value="1"/>
</dbReference>
<evidence type="ECO:0000256" key="3">
    <source>
        <dbReference type="ARBA" id="ARBA00022989"/>
    </source>
</evidence>
<dbReference type="PANTHER" id="PTHR46726">
    <property type="entry name" value="TWO PORE CHANNEL 3"/>
    <property type="match status" value="1"/>
</dbReference>
<evidence type="ECO:0000256" key="5">
    <source>
        <dbReference type="SAM" id="Phobius"/>
    </source>
</evidence>
<feature type="transmembrane region" description="Helical" evidence="5">
    <location>
        <begin position="56"/>
        <end position="75"/>
    </location>
</feature>
<name>G0QYI2_ICHMU</name>
<feature type="domain" description="Ion transport" evidence="6">
    <location>
        <begin position="61"/>
        <end position="293"/>
    </location>
</feature>
<dbReference type="InParanoid" id="G0QYI2"/>
<feature type="transmembrane region" description="Helical" evidence="5">
    <location>
        <begin position="128"/>
        <end position="146"/>
    </location>
</feature>
<dbReference type="GeneID" id="14905828"/>
<dbReference type="OrthoDB" id="416585at2759"/>
<dbReference type="OMA" id="ESFEMIC"/>
<keyword evidence="2 5" id="KW-0812">Transmembrane</keyword>
<evidence type="ECO:0000256" key="4">
    <source>
        <dbReference type="ARBA" id="ARBA00023136"/>
    </source>
</evidence>
<keyword evidence="4 5" id="KW-0472">Membrane</keyword>
<dbReference type="EMBL" id="GL984113">
    <property type="protein sequence ID" value="EGR29721.1"/>
    <property type="molecule type" value="Genomic_DNA"/>
</dbReference>
<protein>
    <recommendedName>
        <fullName evidence="6">Ion transport domain-containing protein</fullName>
    </recommendedName>
</protein>
<dbReference type="RefSeq" id="XP_004030957.1">
    <property type="nucleotide sequence ID" value="XM_004030909.1"/>
</dbReference>
<feature type="transmembrane region" description="Helical" evidence="5">
    <location>
        <begin position="264"/>
        <end position="290"/>
    </location>
</feature>
<dbReference type="InterPro" id="IPR005821">
    <property type="entry name" value="Ion_trans_dom"/>
</dbReference>
<accession>G0QYI2</accession>
<comment type="subcellular location">
    <subcellularLocation>
        <location evidence="1">Membrane</location>
        <topology evidence="1">Multi-pass membrane protein</topology>
    </subcellularLocation>
</comment>
<dbReference type="STRING" id="857967.G0QYI2"/>
<evidence type="ECO:0000259" key="6">
    <source>
        <dbReference type="Pfam" id="PF00520"/>
    </source>
</evidence>
<dbReference type="AlphaFoldDB" id="G0QYI2"/>
<evidence type="ECO:0000313" key="7">
    <source>
        <dbReference type="EMBL" id="EGR29721.1"/>
    </source>
</evidence>